<feature type="transmembrane region" description="Helical" evidence="8">
    <location>
        <begin position="103"/>
        <end position="122"/>
    </location>
</feature>
<keyword evidence="10" id="KW-1185">Reference proteome</keyword>
<evidence type="ECO:0000256" key="6">
    <source>
        <dbReference type="ARBA" id="ARBA00022989"/>
    </source>
</evidence>
<feature type="transmembrane region" description="Helical" evidence="8">
    <location>
        <begin position="50"/>
        <end position="70"/>
    </location>
</feature>
<evidence type="ECO:0000256" key="2">
    <source>
        <dbReference type="ARBA" id="ARBA00007935"/>
    </source>
</evidence>
<reference evidence="9" key="1">
    <citation type="journal article" date="2014" name="Int. J. Syst. Evol. Microbiol.">
        <title>Complete genome sequence of Corynebacterium casei LMG S-19264T (=DSM 44701T), isolated from a smear-ripened cheese.</title>
        <authorList>
            <consortium name="US DOE Joint Genome Institute (JGI-PGF)"/>
            <person name="Walter F."/>
            <person name="Albersmeier A."/>
            <person name="Kalinowski J."/>
            <person name="Ruckert C."/>
        </authorList>
    </citation>
    <scope>NUCLEOTIDE SEQUENCE</scope>
    <source>
        <strain evidence="9">JCM 3276</strain>
    </source>
</reference>
<dbReference type="AlphaFoldDB" id="A0A918GCX6"/>
<sequence length="317" mass="30506">MRPVLALIGVTAIVAALQAATGSTLALGEILSGDPRATAILVELRLPRVAVGVAAGACLGVAGVILQAVLRNPLASPEVTGVGSGAVLGAVVATTAAASPAGLVLTAVIGGTVGGGVLWLVAARAGGDPRGLTVAGVLVSAVLAGAALIILTARPQLAGAMTRWLVGSLGGRTWEHWAALWPFALVCVVAGTLLGPVLAVLAVDDDHARAVGLDPGRWRPVVLIVAVVATAAAVAAVGALAFVGLLAPHLARALGGPPVPVAALAGAATVALADAVAQTVSGWAPAVGGTPPSLPAGVLTAVAGAIVMIRTAQGGSR</sequence>
<reference evidence="9" key="2">
    <citation type="submission" date="2020-09" db="EMBL/GenBank/DDBJ databases">
        <authorList>
            <person name="Sun Q."/>
            <person name="Ohkuma M."/>
        </authorList>
    </citation>
    <scope>NUCLEOTIDE SEQUENCE</scope>
    <source>
        <strain evidence="9">JCM 3276</strain>
    </source>
</reference>
<feature type="transmembrane region" description="Helical" evidence="8">
    <location>
        <begin position="293"/>
        <end position="312"/>
    </location>
</feature>
<evidence type="ECO:0000256" key="8">
    <source>
        <dbReference type="SAM" id="Phobius"/>
    </source>
</evidence>
<dbReference type="RefSeq" id="WP_229786855.1">
    <property type="nucleotide sequence ID" value="NZ_BMRB01000002.1"/>
</dbReference>
<keyword evidence="3" id="KW-0813">Transport</keyword>
<dbReference type="GO" id="GO:0033214">
    <property type="term" value="P:siderophore-iron import into cell"/>
    <property type="evidence" value="ECO:0007669"/>
    <property type="project" value="TreeGrafter"/>
</dbReference>
<dbReference type="GO" id="GO:0022857">
    <property type="term" value="F:transmembrane transporter activity"/>
    <property type="evidence" value="ECO:0007669"/>
    <property type="project" value="InterPro"/>
</dbReference>
<evidence type="ECO:0000313" key="10">
    <source>
        <dbReference type="Proteomes" id="UP000660680"/>
    </source>
</evidence>
<protein>
    <submittedName>
        <fullName evidence="9">Ferrichrome ABC transporter permease</fullName>
    </submittedName>
</protein>
<feature type="transmembrane region" description="Helical" evidence="8">
    <location>
        <begin position="134"/>
        <end position="157"/>
    </location>
</feature>
<evidence type="ECO:0000256" key="5">
    <source>
        <dbReference type="ARBA" id="ARBA00022692"/>
    </source>
</evidence>
<feature type="transmembrane region" description="Helical" evidence="8">
    <location>
        <begin position="79"/>
        <end position="97"/>
    </location>
</feature>
<dbReference type="Gene3D" id="1.10.3470.10">
    <property type="entry name" value="ABC transporter involved in vitamin B12 uptake, BtuC"/>
    <property type="match status" value="1"/>
</dbReference>
<feature type="transmembrane region" description="Helical" evidence="8">
    <location>
        <begin position="221"/>
        <end position="247"/>
    </location>
</feature>
<evidence type="ECO:0000256" key="7">
    <source>
        <dbReference type="ARBA" id="ARBA00023136"/>
    </source>
</evidence>
<dbReference type="PANTHER" id="PTHR30472:SF25">
    <property type="entry name" value="ABC TRANSPORTER PERMEASE PROTEIN MJ0876-RELATED"/>
    <property type="match status" value="1"/>
</dbReference>
<evidence type="ECO:0000256" key="1">
    <source>
        <dbReference type="ARBA" id="ARBA00004651"/>
    </source>
</evidence>
<evidence type="ECO:0000313" key="9">
    <source>
        <dbReference type="EMBL" id="GGS30585.1"/>
    </source>
</evidence>
<proteinExistence type="inferred from homology"/>
<comment type="subcellular location">
    <subcellularLocation>
        <location evidence="1">Cell membrane</location>
        <topology evidence="1">Multi-pass membrane protein</topology>
    </subcellularLocation>
</comment>
<organism evidence="9 10">
    <name type="scientific">Actinokineospora fastidiosa</name>
    <dbReference type="NCBI Taxonomy" id="1816"/>
    <lineage>
        <taxon>Bacteria</taxon>
        <taxon>Bacillati</taxon>
        <taxon>Actinomycetota</taxon>
        <taxon>Actinomycetes</taxon>
        <taxon>Pseudonocardiales</taxon>
        <taxon>Pseudonocardiaceae</taxon>
        <taxon>Actinokineospora</taxon>
    </lineage>
</organism>
<keyword evidence="5 8" id="KW-0812">Transmembrane</keyword>
<evidence type="ECO:0000256" key="3">
    <source>
        <dbReference type="ARBA" id="ARBA00022448"/>
    </source>
</evidence>
<keyword evidence="4" id="KW-1003">Cell membrane</keyword>
<dbReference type="PANTHER" id="PTHR30472">
    <property type="entry name" value="FERRIC ENTEROBACTIN TRANSPORT SYSTEM PERMEASE PROTEIN"/>
    <property type="match status" value="1"/>
</dbReference>
<name>A0A918GCX6_9PSEU</name>
<keyword evidence="7 8" id="KW-0472">Membrane</keyword>
<dbReference type="SUPFAM" id="SSF81345">
    <property type="entry name" value="ABC transporter involved in vitamin B12 uptake, BtuC"/>
    <property type="match status" value="1"/>
</dbReference>
<dbReference type="EMBL" id="BMRB01000002">
    <property type="protein sequence ID" value="GGS30585.1"/>
    <property type="molecule type" value="Genomic_DNA"/>
</dbReference>
<dbReference type="Proteomes" id="UP000660680">
    <property type="component" value="Unassembled WGS sequence"/>
</dbReference>
<comment type="similarity">
    <text evidence="2">Belongs to the binding-protein-dependent transport system permease family. FecCD subfamily.</text>
</comment>
<dbReference type="InterPro" id="IPR000522">
    <property type="entry name" value="ABC_transptr_permease_BtuC"/>
</dbReference>
<evidence type="ECO:0000256" key="4">
    <source>
        <dbReference type="ARBA" id="ARBA00022475"/>
    </source>
</evidence>
<comment type="caution">
    <text evidence="9">The sequence shown here is derived from an EMBL/GenBank/DDBJ whole genome shotgun (WGS) entry which is preliminary data.</text>
</comment>
<keyword evidence="6 8" id="KW-1133">Transmembrane helix</keyword>
<dbReference type="Pfam" id="PF01032">
    <property type="entry name" value="FecCD"/>
    <property type="match status" value="1"/>
</dbReference>
<dbReference type="GO" id="GO:0005886">
    <property type="term" value="C:plasma membrane"/>
    <property type="evidence" value="ECO:0007669"/>
    <property type="project" value="UniProtKB-SubCell"/>
</dbReference>
<dbReference type="InterPro" id="IPR037294">
    <property type="entry name" value="ABC_BtuC-like"/>
</dbReference>
<feature type="transmembrane region" description="Helical" evidence="8">
    <location>
        <begin position="177"/>
        <end position="201"/>
    </location>
</feature>
<gene>
    <name evidence="9" type="ORF">GCM10010171_25200</name>
</gene>
<accession>A0A918GCX6</accession>